<dbReference type="EMBL" id="JAOYFB010000039">
    <property type="protein sequence ID" value="KAK4028795.1"/>
    <property type="molecule type" value="Genomic_DNA"/>
</dbReference>
<proteinExistence type="predicted"/>
<organism evidence="1 2">
    <name type="scientific">Daphnia magna</name>
    <dbReference type="NCBI Taxonomy" id="35525"/>
    <lineage>
        <taxon>Eukaryota</taxon>
        <taxon>Metazoa</taxon>
        <taxon>Ecdysozoa</taxon>
        <taxon>Arthropoda</taxon>
        <taxon>Crustacea</taxon>
        <taxon>Branchiopoda</taxon>
        <taxon>Diplostraca</taxon>
        <taxon>Cladocera</taxon>
        <taxon>Anomopoda</taxon>
        <taxon>Daphniidae</taxon>
        <taxon>Daphnia</taxon>
    </lineage>
</organism>
<comment type="caution">
    <text evidence="1">The sequence shown here is derived from an EMBL/GenBank/DDBJ whole genome shotgun (WGS) entry which is preliminary data.</text>
</comment>
<keyword evidence="2" id="KW-1185">Reference proteome</keyword>
<name>A0ABR0AUR2_9CRUS</name>
<dbReference type="Proteomes" id="UP001234178">
    <property type="component" value="Unassembled WGS sequence"/>
</dbReference>
<gene>
    <name evidence="1" type="ORF">OUZ56_021813</name>
</gene>
<accession>A0ABR0AUR2</accession>
<evidence type="ECO:0000313" key="1">
    <source>
        <dbReference type="EMBL" id="KAK4028795.1"/>
    </source>
</evidence>
<evidence type="ECO:0000313" key="2">
    <source>
        <dbReference type="Proteomes" id="UP001234178"/>
    </source>
</evidence>
<protein>
    <submittedName>
        <fullName evidence="1">Uncharacterized protein</fullName>
    </submittedName>
</protein>
<reference evidence="1 2" key="1">
    <citation type="journal article" date="2023" name="Nucleic Acids Res.">
        <title>The hologenome of Daphnia magna reveals possible DNA methylation and microbiome-mediated evolution of the host genome.</title>
        <authorList>
            <person name="Chaturvedi A."/>
            <person name="Li X."/>
            <person name="Dhandapani V."/>
            <person name="Marshall H."/>
            <person name="Kissane S."/>
            <person name="Cuenca-Cambronero M."/>
            <person name="Asole G."/>
            <person name="Calvet F."/>
            <person name="Ruiz-Romero M."/>
            <person name="Marangio P."/>
            <person name="Guigo R."/>
            <person name="Rago D."/>
            <person name="Mirbahai L."/>
            <person name="Eastwood N."/>
            <person name="Colbourne J.K."/>
            <person name="Zhou J."/>
            <person name="Mallon E."/>
            <person name="Orsini L."/>
        </authorList>
    </citation>
    <scope>NUCLEOTIDE SEQUENCE [LARGE SCALE GENOMIC DNA]</scope>
    <source>
        <strain evidence="1">LRV0_1</strain>
    </source>
</reference>
<sequence>MNDEPNEQCLLIINKDLDGIIREANIVDPKKFGFSLPEDVPFEDLSNMRSGILCSDSSSSGGSNGAMPSTISQTSGGILKSESKVGMLAAMKLKKLYGVVRVFNAGKVNLLLPNSLGRLGSLQLAVLPDSSEQRKPLCCGCPPRFF</sequence>